<feature type="compositionally biased region" description="Basic and acidic residues" evidence="1">
    <location>
        <begin position="347"/>
        <end position="368"/>
    </location>
</feature>
<protein>
    <submittedName>
        <fullName evidence="2">Uncharacterized protein</fullName>
    </submittedName>
</protein>
<evidence type="ECO:0000256" key="1">
    <source>
        <dbReference type="SAM" id="MobiDB-lite"/>
    </source>
</evidence>
<dbReference type="Proteomes" id="UP001221142">
    <property type="component" value="Unassembled WGS sequence"/>
</dbReference>
<evidence type="ECO:0000313" key="2">
    <source>
        <dbReference type="EMBL" id="KAJ7648076.1"/>
    </source>
</evidence>
<feature type="compositionally biased region" description="Basic and acidic residues" evidence="1">
    <location>
        <begin position="114"/>
        <end position="141"/>
    </location>
</feature>
<feature type="compositionally biased region" description="Polar residues" evidence="1">
    <location>
        <begin position="327"/>
        <end position="346"/>
    </location>
</feature>
<reference evidence="2" key="1">
    <citation type="submission" date="2023-03" db="EMBL/GenBank/DDBJ databases">
        <title>Massive genome expansion in bonnet fungi (Mycena s.s.) driven by repeated elements and novel gene families across ecological guilds.</title>
        <authorList>
            <consortium name="Lawrence Berkeley National Laboratory"/>
            <person name="Harder C.B."/>
            <person name="Miyauchi S."/>
            <person name="Viragh M."/>
            <person name="Kuo A."/>
            <person name="Thoen E."/>
            <person name="Andreopoulos B."/>
            <person name="Lu D."/>
            <person name="Skrede I."/>
            <person name="Drula E."/>
            <person name="Henrissat B."/>
            <person name="Morin E."/>
            <person name="Kohler A."/>
            <person name="Barry K."/>
            <person name="LaButti K."/>
            <person name="Morin E."/>
            <person name="Salamov A."/>
            <person name="Lipzen A."/>
            <person name="Mereny Z."/>
            <person name="Hegedus B."/>
            <person name="Baldrian P."/>
            <person name="Stursova M."/>
            <person name="Weitz H."/>
            <person name="Taylor A."/>
            <person name="Grigoriev I.V."/>
            <person name="Nagy L.G."/>
            <person name="Martin F."/>
            <person name="Kauserud H."/>
        </authorList>
    </citation>
    <scope>NUCLEOTIDE SEQUENCE</scope>
    <source>
        <strain evidence="2">9284</strain>
    </source>
</reference>
<dbReference type="AlphaFoldDB" id="A0AAD7CGX3"/>
<gene>
    <name evidence="2" type="ORF">FB45DRAFT_861072</name>
</gene>
<feature type="region of interest" description="Disordered" evidence="1">
    <location>
        <begin position="291"/>
        <end position="368"/>
    </location>
</feature>
<feature type="region of interest" description="Disordered" evidence="1">
    <location>
        <begin position="105"/>
        <end position="166"/>
    </location>
</feature>
<proteinExistence type="predicted"/>
<feature type="compositionally biased region" description="Polar residues" evidence="1">
    <location>
        <begin position="151"/>
        <end position="160"/>
    </location>
</feature>
<keyword evidence="3" id="KW-1185">Reference proteome</keyword>
<organism evidence="2 3">
    <name type="scientific">Roridomyces roridus</name>
    <dbReference type="NCBI Taxonomy" id="1738132"/>
    <lineage>
        <taxon>Eukaryota</taxon>
        <taxon>Fungi</taxon>
        <taxon>Dikarya</taxon>
        <taxon>Basidiomycota</taxon>
        <taxon>Agaricomycotina</taxon>
        <taxon>Agaricomycetes</taxon>
        <taxon>Agaricomycetidae</taxon>
        <taxon>Agaricales</taxon>
        <taxon>Marasmiineae</taxon>
        <taxon>Mycenaceae</taxon>
        <taxon>Roridomyces</taxon>
    </lineage>
</organism>
<evidence type="ECO:0000313" key="3">
    <source>
        <dbReference type="Proteomes" id="UP001221142"/>
    </source>
</evidence>
<name>A0AAD7CGX3_9AGAR</name>
<dbReference type="EMBL" id="JARKIF010000002">
    <property type="protein sequence ID" value="KAJ7648076.1"/>
    <property type="molecule type" value="Genomic_DNA"/>
</dbReference>
<sequence length="558" mass="60936">MRCTLLHRERHPRIQACIYPRPLQHSTEERSRDNQGHCMPRVTTLPLVDTVEQQCGSLHVGGSCPLSWPAGDGRWDGGGKRDQPREGVQRMIKVRRGLDSACRSSVCQRRRARASGERMGEFKSHKQEEDGASRRSPDSAHRKLHPPLLHSISSQTSGNSRHGDQQRIQVGVRQLEAKRQVESVGFTSQISSYTSDGLECNNPSERTSVYFGRASQRVTNRKIEPSSLNKAVSWVHLSGKNTPEKSAGGGAGDEVEMLNRELCICASPGSVDLEPISLAATGPNRVRAAAIRNRKKKASKATWQNPRERTHASHSATLPAFRPGTARDNNQAKQTGGNPYRLTSQKGQEEVRKREREHQPRTRRDGDLIEAAEKGGGGILESCLNEQQETDTVECYITIGPNGNPEPIEMRPIPGGFVSCEGQGRTRSSGVSSTEIMMLNANPRRGAGRAGGMEGRTVKLVNQTSAHVFGIWTPGTPFALTSDSCGCLLTITPFTPLAFGVSVARLGNHSAIRPIRQTNGAAAGLRLSQLESRAQLNNDRIASRKSAAVIWIRTAITA</sequence>
<accession>A0AAD7CGX3</accession>
<comment type="caution">
    <text evidence="2">The sequence shown here is derived from an EMBL/GenBank/DDBJ whole genome shotgun (WGS) entry which is preliminary data.</text>
</comment>